<name>A0ABU0L8F7_XANAG</name>
<organism evidence="4 5">
    <name type="scientific">Xanthobacter agilis</name>
    <dbReference type="NCBI Taxonomy" id="47492"/>
    <lineage>
        <taxon>Bacteria</taxon>
        <taxon>Pseudomonadati</taxon>
        <taxon>Pseudomonadota</taxon>
        <taxon>Alphaproteobacteria</taxon>
        <taxon>Hyphomicrobiales</taxon>
        <taxon>Xanthobacteraceae</taxon>
        <taxon>Xanthobacter</taxon>
    </lineage>
</organism>
<dbReference type="Gene3D" id="3.30.2020.30">
    <property type="match status" value="1"/>
</dbReference>
<comment type="caution">
    <text evidence="4">The sequence shown here is derived from an EMBL/GenBank/DDBJ whole genome shotgun (WGS) entry which is preliminary data.</text>
</comment>
<accession>A0ABU0L8F7</accession>
<dbReference type="InterPro" id="IPR038492">
    <property type="entry name" value="GBBH-like_N_sf"/>
</dbReference>
<evidence type="ECO:0000259" key="3">
    <source>
        <dbReference type="Pfam" id="PF06155"/>
    </source>
</evidence>
<evidence type="ECO:0000256" key="1">
    <source>
        <dbReference type="ARBA" id="ARBA00022723"/>
    </source>
</evidence>
<sequence length="116" mass="12484">MTHVNPAPPVEIRLSADKSRLTLVWQEGAEDVLPACDLRARSPAAGEKRLRLAGLDAPVRSDLTLTGVRLLGGYGLNLSFSDGHDRGIYPWGLLKEIGQSLQTAGKTPIAFRNAIP</sequence>
<feature type="domain" description="Gamma-butyrobetaine hydroxylase-like N-terminal" evidence="3">
    <location>
        <begin position="12"/>
        <end position="94"/>
    </location>
</feature>
<evidence type="ECO:0000256" key="2">
    <source>
        <dbReference type="ARBA" id="ARBA00023004"/>
    </source>
</evidence>
<keyword evidence="2" id="KW-0408">Iron</keyword>
<dbReference type="InterPro" id="IPR010376">
    <property type="entry name" value="GBBH-like_N"/>
</dbReference>
<dbReference type="Proteomes" id="UP001241747">
    <property type="component" value="Unassembled WGS sequence"/>
</dbReference>
<proteinExistence type="predicted"/>
<dbReference type="Pfam" id="PF06155">
    <property type="entry name" value="GBBH-like_N"/>
    <property type="match status" value="1"/>
</dbReference>
<dbReference type="EMBL" id="JAUSVY010000001">
    <property type="protein sequence ID" value="MDQ0503439.1"/>
    <property type="molecule type" value="Genomic_DNA"/>
</dbReference>
<gene>
    <name evidence="4" type="ORF">QOZ94_000209</name>
</gene>
<keyword evidence="1" id="KW-0479">Metal-binding</keyword>
<protein>
    <submittedName>
        <fullName evidence="4">DUF971 family protein</fullName>
    </submittedName>
</protein>
<evidence type="ECO:0000313" key="5">
    <source>
        <dbReference type="Proteomes" id="UP001241747"/>
    </source>
</evidence>
<reference evidence="4 5" key="1">
    <citation type="submission" date="2023-07" db="EMBL/GenBank/DDBJ databases">
        <title>Genomic Encyclopedia of Type Strains, Phase IV (KMG-IV): sequencing the most valuable type-strain genomes for metagenomic binning, comparative biology and taxonomic classification.</title>
        <authorList>
            <person name="Goeker M."/>
        </authorList>
    </citation>
    <scope>NUCLEOTIDE SEQUENCE [LARGE SCALE GENOMIC DNA]</scope>
    <source>
        <strain evidence="4 5">DSM 3770</strain>
    </source>
</reference>
<evidence type="ECO:0000313" key="4">
    <source>
        <dbReference type="EMBL" id="MDQ0503439.1"/>
    </source>
</evidence>
<dbReference type="RefSeq" id="WP_237344238.1">
    <property type="nucleotide sequence ID" value="NZ_JABWGX010000003.1"/>
</dbReference>
<dbReference type="PANTHER" id="PTHR35303">
    <property type="entry name" value="OS02G0197800 PROTEIN"/>
    <property type="match status" value="1"/>
</dbReference>
<keyword evidence="5" id="KW-1185">Reference proteome</keyword>